<sequence>MIRDFQTKDIQQLLYIYNHYVLHSAVTFDDELLSLETFTEKANKINSEYPFIVFEENNQILGYAYGSQFRPKPAYKNTVESTIYLRHSAIRKQIGTKLYTRLIELLREQKFHIVLGVLTLPNEASEKLHEKLGFKKVAHLNEVGFKFGKWQDVGVYQLKLNLPLNITTNTRLL</sequence>
<dbReference type="RefSeq" id="WP_133354995.1">
    <property type="nucleotide sequence ID" value="NZ_SMZJ02000001.1"/>
</dbReference>
<name>A0A562YHV9_9FLAO</name>
<organism evidence="4 5">
    <name type="scientific">Seonamhaeicola sediminis</name>
    <dbReference type="NCBI Taxonomy" id="2528206"/>
    <lineage>
        <taxon>Bacteria</taxon>
        <taxon>Pseudomonadati</taxon>
        <taxon>Bacteroidota</taxon>
        <taxon>Flavobacteriia</taxon>
        <taxon>Flavobacteriales</taxon>
        <taxon>Flavobacteriaceae</taxon>
    </lineage>
</organism>
<dbReference type="Pfam" id="PF13420">
    <property type="entry name" value="Acetyltransf_4"/>
    <property type="match status" value="1"/>
</dbReference>
<evidence type="ECO:0000313" key="5">
    <source>
        <dbReference type="Proteomes" id="UP000295814"/>
    </source>
</evidence>
<dbReference type="GO" id="GO:0016747">
    <property type="term" value="F:acyltransferase activity, transferring groups other than amino-acyl groups"/>
    <property type="evidence" value="ECO:0007669"/>
    <property type="project" value="InterPro"/>
</dbReference>
<protein>
    <submittedName>
        <fullName evidence="4">N-acetyltransferase</fullName>
    </submittedName>
</protein>
<feature type="domain" description="N-acetyltransferase" evidence="3">
    <location>
        <begin position="1"/>
        <end position="163"/>
    </location>
</feature>
<keyword evidence="1 4" id="KW-0808">Transferase</keyword>
<evidence type="ECO:0000256" key="2">
    <source>
        <dbReference type="ARBA" id="ARBA00023315"/>
    </source>
</evidence>
<proteinExistence type="predicted"/>
<dbReference type="PANTHER" id="PTHR43072:SF23">
    <property type="entry name" value="UPF0039 PROTEIN C11D3.02C"/>
    <property type="match status" value="1"/>
</dbReference>
<dbReference type="EMBL" id="SMZJ02000001">
    <property type="protein sequence ID" value="TWO34348.1"/>
    <property type="molecule type" value="Genomic_DNA"/>
</dbReference>
<dbReference type="Proteomes" id="UP000295814">
    <property type="component" value="Unassembled WGS sequence"/>
</dbReference>
<evidence type="ECO:0000313" key="4">
    <source>
        <dbReference type="EMBL" id="TWO34348.1"/>
    </source>
</evidence>
<dbReference type="InterPro" id="IPR016181">
    <property type="entry name" value="Acyl_CoA_acyltransferase"/>
</dbReference>
<reference evidence="4 5" key="2">
    <citation type="submission" date="2019-07" db="EMBL/GenBank/DDBJ databases">
        <title>Seonamhaeicola sp. W255 draft genome.</title>
        <authorList>
            <person name="Zhang X.-Y."/>
            <person name="Zhang R."/>
            <person name="Zhong Y.-L."/>
            <person name="Du Z.-J."/>
        </authorList>
    </citation>
    <scope>NUCLEOTIDE SEQUENCE [LARGE SCALE GENOMIC DNA]</scope>
    <source>
        <strain evidence="4 5">W255</strain>
    </source>
</reference>
<dbReference type="OrthoDB" id="9799096at2"/>
<keyword evidence="2" id="KW-0012">Acyltransferase</keyword>
<gene>
    <name evidence="4" type="ORF">E1J38_000415</name>
</gene>
<accession>A0A562YHV9</accession>
<dbReference type="AlphaFoldDB" id="A0A562YHV9"/>
<evidence type="ECO:0000259" key="3">
    <source>
        <dbReference type="PROSITE" id="PS51186"/>
    </source>
</evidence>
<dbReference type="PROSITE" id="PS51186">
    <property type="entry name" value="GNAT"/>
    <property type="match status" value="1"/>
</dbReference>
<dbReference type="SUPFAM" id="SSF55729">
    <property type="entry name" value="Acyl-CoA N-acyltransferases (Nat)"/>
    <property type="match status" value="1"/>
</dbReference>
<dbReference type="Gene3D" id="3.40.630.30">
    <property type="match status" value="1"/>
</dbReference>
<evidence type="ECO:0000256" key="1">
    <source>
        <dbReference type="ARBA" id="ARBA00022679"/>
    </source>
</evidence>
<keyword evidence="5" id="KW-1185">Reference proteome</keyword>
<dbReference type="PANTHER" id="PTHR43072">
    <property type="entry name" value="N-ACETYLTRANSFERASE"/>
    <property type="match status" value="1"/>
</dbReference>
<comment type="caution">
    <text evidence="4">The sequence shown here is derived from an EMBL/GenBank/DDBJ whole genome shotgun (WGS) entry which is preliminary data.</text>
</comment>
<dbReference type="InterPro" id="IPR000182">
    <property type="entry name" value="GNAT_dom"/>
</dbReference>
<reference evidence="4 5" key="1">
    <citation type="submission" date="2019-03" db="EMBL/GenBank/DDBJ databases">
        <authorList>
            <person name="Zhong Y.L."/>
        </authorList>
    </citation>
    <scope>NUCLEOTIDE SEQUENCE [LARGE SCALE GENOMIC DNA]</scope>
    <source>
        <strain evidence="4 5">W255</strain>
    </source>
</reference>